<evidence type="ECO:0000313" key="2">
    <source>
        <dbReference type="Proteomes" id="UP000007519"/>
    </source>
</evidence>
<gene>
    <name evidence="1" type="ordered locus">SGRA_2505</name>
</gene>
<dbReference type="AlphaFoldDB" id="H6L5L7"/>
<reference evidence="1 2" key="1">
    <citation type="journal article" date="2012" name="Stand. Genomic Sci.">
        <title>Complete genome sequencing and analysis of Saprospira grandis str. Lewin, a predatory marine bacterium.</title>
        <authorList>
            <person name="Saw J.H."/>
            <person name="Yuryev A."/>
            <person name="Kanbe M."/>
            <person name="Hou S."/>
            <person name="Young A.G."/>
            <person name="Aizawa S."/>
            <person name="Alam M."/>
        </authorList>
    </citation>
    <scope>NUCLEOTIDE SEQUENCE [LARGE SCALE GENOMIC DNA]</scope>
    <source>
        <strain evidence="1 2">Lewin</strain>
    </source>
</reference>
<dbReference type="Proteomes" id="UP000007519">
    <property type="component" value="Chromosome"/>
</dbReference>
<accession>H6L5L7</accession>
<dbReference type="KEGG" id="sgn:SGRA_2505"/>
<dbReference type="eggNOG" id="ENOG5033BWK">
    <property type="taxonomic scope" value="Bacteria"/>
</dbReference>
<evidence type="ECO:0000313" key="1">
    <source>
        <dbReference type="EMBL" id="AFC25233.1"/>
    </source>
</evidence>
<name>H6L5L7_SAPGL</name>
<keyword evidence="2" id="KW-1185">Reference proteome</keyword>
<protein>
    <submittedName>
        <fullName evidence="1">Uncharacterized protein</fullName>
    </submittedName>
</protein>
<sequence>MIFELSHKGPFEFNPETVKNEVEAGQMGNFALGKLDAADRFHPLKVGRSDTDLQAELLRWAHFPQYTHFSYQYAYTLKQAYELECKNFHTAVSQLNKRAVHPEPPAGHDFRCPNPWCNR</sequence>
<dbReference type="STRING" id="984262.SGRA_2505"/>
<organism evidence="1 2">
    <name type="scientific">Saprospira grandis (strain Lewin)</name>
    <dbReference type="NCBI Taxonomy" id="984262"/>
    <lineage>
        <taxon>Bacteria</taxon>
        <taxon>Pseudomonadati</taxon>
        <taxon>Bacteroidota</taxon>
        <taxon>Saprospiria</taxon>
        <taxon>Saprospirales</taxon>
        <taxon>Saprospiraceae</taxon>
        <taxon>Saprospira</taxon>
    </lineage>
</organism>
<dbReference type="EMBL" id="CP002831">
    <property type="protein sequence ID" value="AFC25233.1"/>
    <property type="molecule type" value="Genomic_DNA"/>
</dbReference>
<dbReference type="OrthoDB" id="489258at2"/>
<dbReference type="RefSeq" id="WP_015692846.1">
    <property type="nucleotide sequence ID" value="NC_016940.1"/>
</dbReference>
<dbReference type="HOGENOM" id="CLU_166655_0_0_10"/>
<proteinExistence type="predicted"/>